<gene>
    <name evidence="2" type="ORF">SAMN05878281_2565</name>
</gene>
<dbReference type="RefSeq" id="WP_079735574.1">
    <property type="nucleotide sequence ID" value="NZ_LT670848.1"/>
</dbReference>
<dbReference type="PANTHER" id="PTHR12110">
    <property type="entry name" value="HYDROXYPYRUVATE ISOMERASE"/>
    <property type="match status" value="1"/>
</dbReference>
<reference evidence="3" key="1">
    <citation type="submission" date="2016-11" db="EMBL/GenBank/DDBJ databases">
        <authorList>
            <person name="Varghese N."/>
            <person name="Submissions S."/>
        </authorList>
    </citation>
    <scope>NUCLEOTIDE SEQUENCE [LARGE SCALE GENOMIC DNA]</scope>
    <source>
        <strain evidence="3">ACAM 48</strain>
    </source>
</reference>
<proteinExistence type="predicted"/>
<protein>
    <submittedName>
        <fullName evidence="2">Sugar phosphate isomerase/epimerase</fullName>
    </submittedName>
</protein>
<dbReference type="SUPFAM" id="SSF51658">
    <property type="entry name" value="Xylose isomerase-like"/>
    <property type="match status" value="1"/>
</dbReference>
<organism evidence="2 3">
    <name type="scientific">Salegentibacter salegens</name>
    <dbReference type="NCBI Taxonomy" id="143223"/>
    <lineage>
        <taxon>Bacteria</taxon>
        <taxon>Pseudomonadati</taxon>
        <taxon>Bacteroidota</taxon>
        <taxon>Flavobacteriia</taxon>
        <taxon>Flavobacteriales</taxon>
        <taxon>Flavobacteriaceae</taxon>
        <taxon>Salegentibacter</taxon>
    </lineage>
</organism>
<sequence length="287" mass="32936">MVHRRNFIKQTGLALVACSIAPSFSFSTKEKLAIGIQLYSLRETIADNPMEILKKLANVGFNEIETYGYNDGKFWGISIAELKEELTKNNLISPSGHYDGNSLIKGDFENFKEIISVANQLGQEYIIIPSIEENLRESKSDYQNIAEKFNQAGEMCKSAGITLAYHNHAFEFEKMDDTTGYDILLNNTDEDLVTFEMDIYWVVRAGINPISLFEKYPGRFKLWHVKDMHKEDPELNTEIGNGSIDYKEIFKSAEISGVEHYILEQENFEMPDFKSLNESYNYITRLL</sequence>
<dbReference type="EMBL" id="LT670848">
    <property type="protein sequence ID" value="SHM92008.1"/>
    <property type="molecule type" value="Genomic_DNA"/>
</dbReference>
<dbReference type="InterPro" id="IPR036237">
    <property type="entry name" value="Xyl_isomerase-like_sf"/>
</dbReference>
<dbReference type="GO" id="GO:0016853">
    <property type="term" value="F:isomerase activity"/>
    <property type="evidence" value="ECO:0007669"/>
    <property type="project" value="UniProtKB-KW"/>
</dbReference>
<dbReference type="STRING" id="143223.SAMN05878281_2565"/>
<dbReference type="InterPro" id="IPR013022">
    <property type="entry name" value="Xyl_isomerase-like_TIM-brl"/>
</dbReference>
<keyword evidence="3" id="KW-1185">Reference proteome</keyword>
<accession>A0A1M7MLU6</accession>
<dbReference type="InterPro" id="IPR050312">
    <property type="entry name" value="IolE/XylAMocC-like"/>
</dbReference>
<dbReference type="AlphaFoldDB" id="A0A1M7MLU6"/>
<dbReference type="PANTHER" id="PTHR12110:SF41">
    <property type="entry name" value="INOSOSE DEHYDRATASE"/>
    <property type="match status" value="1"/>
</dbReference>
<feature type="domain" description="Xylose isomerase-like TIM barrel" evidence="1">
    <location>
        <begin position="54"/>
        <end position="272"/>
    </location>
</feature>
<keyword evidence="2" id="KW-0413">Isomerase</keyword>
<name>A0A1M7MLU6_9FLAO</name>
<dbReference type="OrthoDB" id="9798407at2"/>
<dbReference type="Pfam" id="PF01261">
    <property type="entry name" value="AP_endonuc_2"/>
    <property type="match status" value="1"/>
</dbReference>
<evidence type="ECO:0000313" key="2">
    <source>
        <dbReference type="EMBL" id="SHM92008.1"/>
    </source>
</evidence>
<dbReference type="Gene3D" id="3.20.20.150">
    <property type="entry name" value="Divalent-metal-dependent TIM barrel enzymes"/>
    <property type="match status" value="1"/>
</dbReference>
<dbReference type="Proteomes" id="UP000190235">
    <property type="component" value="Chromosome I"/>
</dbReference>
<evidence type="ECO:0000313" key="3">
    <source>
        <dbReference type="Proteomes" id="UP000190235"/>
    </source>
</evidence>
<evidence type="ECO:0000259" key="1">
    <source>
        <dbReference type="Pfam" id="PF01261"/>
    </source>
</evidence>